<evidence type="ECO:0000259" key="4">
    <source>
        <dbReference type="Pfam" id="PF01420"/>
    </source>
</evidence>
<reference evidence="5 6" key="1">
    <citation type="submission" date="2011-04" db="EMBL/GenBank/DDBJ databases">
        <title>The Genome Sequence of Dysgonomonas gadei ATCC BAA-286.</title>
        <authorList>
            <consortium name="The Broad Institute Genome Sequencing Platform"/>
            <person name="Earl A."/>
            <person name="Ward D."/>
            <person name="Feldgarden M."/>
            <person name="Gevers D."/>
            <person name="Pudlo N."/>
            <person name="Martens E."/>
            <person name="Allen-Vercoe E."/>
            <person name="Young S.K."/>
            <person name="Zeng Q."/>
            <person name="Gargeya S."/>
            <person name="Fitzgerald M."/>
            <person name="Haas B."/>
            <person name="Abouelleil A."/>
            <person name="Alvarado L."/>
            <person name="Arachchi H.M."/>
            <person name="Berlin A."/>
            <person name="Brown A."/>
            <person name="Chapman S.B."/>
            <person name="Chen Z."/>
            <person name="Dunbar C."/>
            <person name="Freedman E."/>
            <person name="Gearin G."/>
            <person name="Gellesch M."/>
            <person name="Goldberg J."/>
            <person name="Griggs A."/>
            <person name="Gujja S."/>
            <person name="Heiman D."/>
            <person name="Howarth C."/>
            <person name="Larson L."/>
            <person name="Lui A."/>
            <person name="MacDonald P.J.P."/>
            <person name="Mehta T."/>
            <person name="Montmayeur A."/>
            <person name="Murphy C."/>
            <person name="Neiman D."/>
            <person name="Pearson M."/>
            <person name="Priest M."/>
            <person name="Roberts A."/>
            <person name="Saif S."/>
            <person name="Shea T."/>
            <person name="Shenoy N."/>
            <person name="Sisk P."/>
            <person name="Stolte C."/>
            <person name="Sykes S."/>
            <person name="Yandava C."/>
            <person name="Wortman J."/>
            <person name="Nusbaum C."/>
            <person name="Birren B."/>
        </authorList>
    </citation>
    <scope>NUCLEOTIDE SEQUENCE [LARGE SCALE GENOMIC DNA]</scope>
    <source>
        <strain evidence="5 6">ATCC BAA-286</strain>
    </source>
</reference>
<dbReference type="PANTHER" id="PTHR30408:SF12">
    <property type="entry name" value="TYPE I RESTRICTION ENZYME MJAVIII SPECIFICITY SUBUNIT"/>
    <property type="match status" value="1"/>
</dbReference>
<dbReference type="eggNOG" id="COG0732">
    <property type="taxonomic scope" value="Bacteria"/>
</dbReference>
<dbReference type="EMBL" id="ADLV01000018">
    <property type="protein sequence ID" value="EGK02367.1"/>
    <property type="molecule type" value="Genomic_DNA"/>
</dbReference>
<dbReference type="InterPro" id="IPR044946">
    <property type="entry name" value="Restrct_endonuc_typeI_TRD_sf"/>
</dbReference>
<dbReference type="PANTHER" id="PTHR30408">
    <property type="entry name" value="TYPE-1 RESTRICTION ENZYME ECOKI SPECIFICITY PROTEIN"/>
    <property type="match status" value="1"/>
</dbReference>
<sequence>MEQYFLKDVVINFSFRNKSQEQYPKYSITNDLGFIPQSERFEERNMIYEDISSYKIINKGDFAYNPARINVGSIAKYEGDNPCMISSLYVCFRPKPNMSSEWLKHVLKSKRMIYNYNLFGEGGVRIYLFFPNFGRIKINVPPLEEQERIAIIISTIDQKISIESLMLNKLNTQKSFLLSRMFI</sequence>
<gene>
    <name evidence="5" type="ORF">HMPREF9455_01637</name>
</gene>
<keyword evidence="2" id="KW-0680">Restriction system</keyword>
<evidence type="ECO:0000313" key="6">
    <source>
        <dbReference type="Proteomes" id="UP000004913"/>
    </source>
</evidence>
<dbReference type="STRING" id="742766.HMPREF9455_01637"/>
<dbReference type="InterPro" id="IPR000055">
    <property type="entry name" value="Restrct_endonuc_typeI_TRD"/>
</dbReference>
<proteinExistence type="inferred from homology"/>
<dbReference type="Gene3D" id="3.90.220.20">
    <property type="entry name" value="DNA methylase specificity domains"/>
    <property type="match status" value="1"/>
</dbReference>
<organism evidence="5 6">
    <name type="scientific">Dysgonomonas gadei ATCC BAA-286</name>
    <dbReference type="NCBI Taxonomy" id="742766"/>
    <lineage>
        <taxon>Bacteria</taxon>
        <taxon>Pseudomonadati</taxon>
        <taxon>Bacteroidota</taxon>
        <taxon>Bacteroidia</taxon>
        <taxon>Bacteroidales</taxon>
        <taxon>Dysgonomonadaceae</taxon>
        <taxon>Dysgonomonas</taxon>
    </lineage>
</organism>
<evidence type="ECO:0000256" key="1">
    <source>
        <dbReference type="ARBA" id="ARBA00010923"/>
    </source>
</evidence>
<name>F5IX20_9BACT</name>
<evidence type="ECO:0000313" key="5">
    <source>
        <dbReference type="EMBL" id="EGK02367.1"/>
    </source>
</evidence>
<feature type="domain" description="Type I restriction modification DNA specificity" evidence="4">
    <location>
        <begin position="55"/>
        <end position="171"/>
    </location>
</feature>
<dbReference type="GO" id="GO:0003677">
    <property type="term" value="F:DNA binding"/>
    <property type="evidence" value="ECO:0007669"/>
    <property type="project" value="UniProtKB-KW"/>
</dbReference>
<dbReference type="Proteomes" id="UP000004913">
    <property type="component" value="Unassembled WGS sequence"/>
</dbReference>
<dbReference type="CDD" id="cd16961">
    <property type="entry name" value="RMtype1_S_TRD-CR_like"/>
    <property type="match status" value="1"/>
</dbReference>
<protein>
    <recommendedName>
        <fullName evidence="4">Type I restriction modification DNA specificity domain-containing protein</fullName>
    </recommendedName>
</protein>
<evidence type="ECO:0000256" key="2">
    <source>
        <dbReference type="ARBA" id="ARBA00022747"/>
    </source>
</evidence>
<dbReference type="Pfam" id="PF01420">
    <property type="entry name" value="Methylase_S"/>
    <property type="match status" value="1"/>
</dbReference>
<dbReference type="AlphaFoldDB" id="F5IX20"/>
<dbReference type="GO" id="GO:0009307">
    <property type="term" value="P:DNA restriction-modification system"/>
    <property type="evidence" value="ECO:0007669"/>
    <property type="project" value="UniProtKB-KW"/>
</dbReference>
<keyword evidence="6" id="KW-1185">Reference proteome</keyword>
<evidence type="ECO:0000256" key="3">
    <source>
        <dbReference type="ARBA" id="ARBA00023125"/>
    </source>
</evidence>
<keyword evidence="3" id="KW-0238">DNA-binding</keyword>
<dbReference type="SUPFAM" id="SSF116734">
    <property type="entry name" value="DNA methylase specificity domain"/>
    <property type="match status" value="1"/>
</dbReference>
<comment type="similarity">
    <text evidence="1">Belongs to the type-I restriction system S methylase family.</text>
</comment>
<comment type="caution">
    <text evidence="5">The sequence shown here is derived from an EMBL/GenBank/DDBJ whole genome shotgun (WGS) entry which is preliminary data.</text>
</comment>
<accession>F5IX20</accession>
<dbReference type="InterPro" id="IPR052021">
    <property type="entry name" value="Type-I_RS_S_subunit"/>
</dbReference>
<dbReference type="HOGENOM" id="CLU_021095_9_7_10"/>